<protein>
    <submittedName>
        <fullName evidence="1">Transcriptional regulator</fullName>
    </submittedName>
</protein>
<dbReference type="Proteomes" id="UP001596170">
    <property type="component" value="Unassembled WGS sequence"/>
</dbReference>
<comment type="caution">
    <text evidence="1">The sequence shown here is derived from an EMBL/GenBank/DDBJ whole genome shotgun (WGS) entry which is preliminary data.</text>
</comment>
<evidence type="ECO:0000313" key="2">
    <source>
        <dbReference type="Proteomes" id="UP001596170"/>
    </source>
</evidence>
<reference evidence="2" key="1">
    <citation type="journal article" date="2019" name="Int. J. Syst. Evol. Microbiol.">
        <title>The Global Catalogue of Microorganisms (GCM) 10K type strain sequencing project: providing services to taxonomists for standard genome sequencing and annotation.</title>
        <authorList>
            <consortium name="The Broad Institute Genomics Platform"/>
            <consortium name="The Broad Institute Genome Sequencing Center for Infectious Disease"/>
            <person name="Wu L."/>
            <person name="Ma J."/>
        </authorList>
    </citation>
    <scope>NUCLEOTIDE SEQUENCE [LARGE SCALE GENOMIC DNA]</scope>
    <source>
        <strain evidence="2">CCUG 54527</strain>
    </source>
</reference>
<dbReference type="EMBL" id="JBHSRI010000002">
    <property type="protein sequence ID" value="MFC6038449.1"/>
    <property type="molecule type" value="Genomic_DNA"/>
</dbReference>
<proteinExistence type="predicted"/>
<evidence type="ECO:0000313" key="1">
    <source>
        <dbReference type="EMBL" id="MFC6038449.1"/>
    </source>
</evidence>
<dbReference type="RefSeq" id="WP_377732468.1">
    <property type="nucleotide sequence ID" value="NZ_JBHSRI010000002.1"/>
</dbReference>
<organism evidence="1 2">
    <name type="scientific">Paenisporosarcina macmurdoensis</name>
    <dbReference type="NCBI Taxonomy" id="212659"/>
    <lineage>
        <taxon>Bacteria</taxon>
        <taxon>Bacillati</taxon>
        <taxon>Bacillota</taxon>
        <taxon>Bacilli</taxon>
        <taxon>Bacillales</taxon>
        <taxon>Caryophanaceae</taxon>
        <taxon>Paenisporosarcina</taxon>
    </lineage>
</organism>
<gene>
    <name evidence="1" type="ORF">ACFPYN_03170</name>
</gene>
<accession>A0ABW1L441</accession>
<keyword evidence="2" id="KW-1185">Reference proteome</keyword>
<name>A0ABW1L441_9BACL</name>
<sequence length="73" mass="8486">MKGSLLRSMRYGQIVDVMYTSKPGEVTKRRIKVLKLNGDSFQAYCFLRNTKRTFLIDSVMALIPVERKENMVI</sequence>